<sequence length="295" mass="32658">MDTSSSPAVFVLDFDGTITTKDTISTLSKLAVEFQKSKGKDLTKALQDLVARYHEDYSKHVAEYRPAGHERRTLDEEIEYMRSLTAVELRSFGRVSASEIFRDIDVQDWPELGREAVAGGEVKTRKGFQDFVAGIDKLGAIWGIVSANFSAYFIRSVLMAVGVDNGNVQVQANWPGNSGELRGPHEGALIATSEAKLGTTRELLKFWDADNEYRDRTSKFVYIGDSGTDIECLTADGAVGIVMSADGEGGLIETLKRVNVDVDHISKYEKRRGSSVYWARDFEEILKSPLLNEAN</sequence>
<reference evidence="1 2" key="1">
    <citation type="journal article" date="2012" name="BMC Genomics">
        <title>Sequencing the genome of Marssonina brunnea reveals fungus-poplar co-evolution.</title>
        <authorList>
            <person name="Zhu S."/>
            <person name="Cao Y.-Z."/>
            <person name="Jiang C."/>
            <person name="Tan B.-Y."/>
            <person name="Wang Z."/>
            <person name="Feng S."/>
            <person name="Zhang L."/>
            <person name="Su X.-H."/>
            <person name="Brejova B."/>
            <person name="Vinar T."/>
            <person name="Xu M."/>
            <person name="Wang M.-X."/>
            <person name="Zhang S.-G."/>
            <person name="Huang M.-R."/>
            <person name="Wu R."/>
            <person name="Zhou Y."/>
        </authorList>
    </citation>
    <scope>NUCLEOTIDE SEQUENCE [LARGE SCALE GENOMIC DNA]</scope>
    <source>
        <strain evidence="1 2">MB_m1</strain>
    </source>
</reference>
<dbReference type="GeneID" id="18762181"/>
<dbReference type="HOGENOM" id="CLU_056574_1_0_1"/>
<protein>
    <recommendedName>
        <fullName evidence="3">Haloacid dehalogenase-like hydrolase</fullName>
    </recommendedName>
</protein>
<evidence type="ECO:0000313" key="1">
    <source>
        <dbReference type="EMBL" id="EKD15618.1"/>
    </source>
</evidence>
<dbReference type="Pfam" id="PF12710">
    <property type="entry name" value="HAD"/>
    <property type="match status" value="1"/>
</dbReference>
<dbReference type="SUPFAM" id="SSF56784">
    <property type="entry name" value="HAD-like"/>
    <property type="match status" value="1"/>
</dbReference>
<dbReference type="AlphaFoldDB" id="K1X4N8"/>
<dbReference type="STRING" id="1072389.K1X4N8"/>
<dbReference type="KEGG" id="mbe:MBM_06246"/>
<dbReference type="EMBL" id="JH921441">
    <property type="protein sequence ID" value="EKD15618.1"/>
    <property type="molecule type" value="Genomic_DNA"/>
</dbReference>
<dbReference type="Gene3D" id="3.40.50.1000">
    <property type="entry name" value="HAD superfamily/HAD-like"/>
    <property type="match status" value="1"/>
</dbReference>
<evidence type="ECO:0000313" key="2">
    <source>
        <dbReference type="Proteomes" id="UP000006753"/>
    </source>
</evidence>
<accession>K1X4N8</accession>
<dbReference type="eggNOG" id="ENOG502S7B4">
    <property type="taxonomic scope" value="Eukaryota"/>
</dbReference>
<evidence type="ECO:0008006" key="3">
    <source>
        <dbReference type="Google" id="ProtNLM"/>
    </source>
</evidence>
<dbReference type="Proteomes" id="UP000006753">
    <property type="component" value="Unassembled WGS sequence"/>
</dbReference>
<dbReference type="PANTHER" id="PTHR28181:SF1">
    <property type="entry name" value="COLD TOLERANCE PROTEIN 1"/>
    <property type="match status" value="1"/>
</dbReference>
<gene>
    <name evidence="1" type="ORF">MBM_06246</name>
</gene>
<dbReference type="OMA" id="STTDMEC"/>
<dbReference type="InterPro" id="IPR050849">
    <property type="entry name" value="HAD-like_hydrolase_phosphatase"/>
</dbReference>
<proteinExistence type="predicted"/>
<name>K1X4N8_MARBU</name>
<keyword evidence="2" id="KW-1185">Reference proteome</keyword>
<dbReference type="InParanoid" id="K1X4N8"/>
<dbReference type="InterPro" id="IPR036412">
    <property type="entry name" value="HAD-like_sf"/>
</dbReference>
<dbReference type="PANTHER" id="PTHR28181">
    <property type="entry name" value="UPF0655 PROTEIN YCR015C"/>
    <property type="match status" value="1"/>
</dbReference>
<dbReference type="OrthoDB" id="10255128at2759"/>
<organism evidence="1 2">
    <name type="scientific">Marssonina brunnea f. sp. multigermtubi (strain MB_m1)</name>
    <name type="common">Marssonina leaf spot fungus</name>
    <dbReference type="NCBI Taxonomy" id="1072389"/>
    <lineage>
        <taxon>Eukaryota</taxon>
        <taxon>Fungi</taxon>
        <taxon>Dikarya</taxon>
        <taxon>Ascomycota</taxon>
        <taxon>Pezizomycotina</taxon>
        <taxon>Leotiomycetes</taxon>
        <taxon>Helotiales</taxon>
        <taxon>Drepanopezizaceae</taxon>
        <taxon>Drepanopeziza</taxon>
    </lineage>
</organism>
<dbReference type="InterPro" id="IPR023214">
    <property type="entry name" value="HAD_sf"/>
</dbReference>
<dbReference type="FunCoup" id="K1X4N8">
    <property type="interactions" value="16"/>
</dbReference>